<comment type="caution">
    <text evidence="2">The sequence shown here is derived from an EMBL/GenBank/DDBJ whole genome shotgun (WGS) entry which is preliminary data.</text>
</comment>
<feature type="transmembrane region" description="Helical" evidence="1">
    <location>
        <begin position="120"/>
        <end position="139"/>
    </location>
</feature>
<dbReference type="EMBL" id="JACXST010000001">
    <property type="protein sequence ID" value="MBD9359266.1"/>
    <property type="molecule type" value="Genomic_DNA"/>
</dbReference>
<sequence length="547" mass="59870">MTWQFRALLHQLCILSAMSLMLMVHMHYRSPSFPFTPDSASYIEQARNFLNSGSLLITPYGLAPGDQDQVENRLFPVGFAVVLAAVSSFGIDAKDAAIGLAHFSAITLPWLLFFSFRHSIGPILALLLAGLAALSPGVLRHSLMGLTDVFGLWLAVAVIGLTLNSRSIYGFIFAGLLAGMAYAIRNAHLALLASVILYFGYCWLSSAAGERRVVLLHAVAAMFGMSVVVAPLLLRNILIFGSLNPYLMGPSTIGFVENLRTYIEALLKDATACSECARYVAWSLPGLLGFGVLIIAAAYAVYKYRWSKLPTFGKKAFAISTIYLAVGSCVVVAARTRYQWGEVINLRHTLQYSPFLWAGMFALLADHGTQPVLNAWKQAKLAMFVCLVFFHVNYAVSSESFRNSDNDYPKLAQAFSTGKAYLCGNQADTYLVSNWAHVFRIECGARVRQIEAIAAGPKGDEMRAFMSAGDGYVSVLDVVSDIKQQAGSRPIRVGLFPGRFGVETENLPLSAVDERRIVANGWHIIKNDQQGLILEYPKVGSEQMNSQ</sequence>
<evidence type="ECO:0008006" key="4">
    <source>
        <dbReference type="Google" id="ProtNLM"/>
    </source>
</evidence>
<feature type="transmembrane region" description="Helical" evidence="1">
    <location>
        <begin position="284"/>
        <end position="304"/>
    </location>
</feature>
<evidence type="ECO:0000313" key="3">
    <source>
        <dbReference type="Proteomes" id="UP000641152"/>
    </source>
</evidence>
<keyword evidence="1" id="KW-0812">Transmembrane</keyword>
<feature type="transmembrane region" description="Helical" evidence="1">
    <location>
        <begin position="316"/>
        <end position="334"/>
    </location>
</feature>
<evidence type="ECO:0000313" key="2">
    <source>
        <dbReference type="EMBL" id="MBD9359266.1"/>
    </source>
</evidence>
<keyword evidence="1" id="KW-0472">Membrane</keyword>
<feature type="transmembrane region" description="Helical" evidence="1">
    <location>
        <begin position="7"/>
        <end position="28"/>
    </location>
</feature>
<gene>
    <name evidence="2" type="ORF">EBB_01640</name>
</gene>
<dbReference type="Proteomes" id="UP000641152">
    <property type="component" value="Unassembled WGS sequence"/>
</dbReference>
<feature type="transmembrane region" description="Helical" evidence="1">
    <location>
        <begin position="214"/>
        <end position="234"/>
    </location>
</feature>
<dbReference type="RefSeq" id="WP_192392176.1">
    <property type="nucleotide sequence ID" value="NZ_CAJHIU010000001.1"/>
</dbReference>
<feature type="transmembrane region" description="Helical" evidence="1">
    <location>
        <begin position="96"/>
        <end position="114"/>
    </location>
</feature>
<accession>A0ABR9D838</accession>
<reference evidence="2 3" key="1">
    <citation type="submission" date="2020-09" db="EMBL/GenBank/DDBJ databases">
        <title>Methylomonas albis sp. nov. and Methylomonas fluvii sp. nov.: Two cold-adapted methanotrophs from the River Elbe and an amended description of Methylovulum psychrotolerans strain Eb1.</title>
        <authorList>
            <person name="Bussmann I.K."/>
            <person name="Klings K.-W."/>
            <person name="Warnstedt J."/>
            <person name="Hoppert M."/>
            <person name="Saborowski A."/>
            <person name="Horn F."/>
            <person name="Liebner S."/>
        </authorList>
    </citation>
    <scope>NUCLEOTIDE SEQUENCE [LARGE SCALE GENOMIC DNA]</scope>
    <source>
        <strain evidence="2 3">EbB</strain>
    </source>
</reference>
<keyword evidence="3" id="KW-1185">Reference proteome</keyword>
<name>A0ABR9D838_9GAMM</name>
<feature type="transmembrane region" description="Helical" evidence="1">
    <location>
        <begin position="74"/>
        <end position="91"/>
    </location>
</feature>
<organism evidence="2 3">
    <name type="scientific">Methylomonas fluvii</name>
    <dbReference type="NCBI Taxonomy" id="1854564"/>
    <lineage>
        <taxon>Bacteria</taxon>
        <taxon>Pseudomonadati</taxon>
        <taxon>Pseudomonadota</taxon>
        <taxon>Gammaproteobacteria</taxon>
        <taxon>Methylococcales</taxon>
        <taxon>Methylococcaceae</taxon>
        <taxon>Methylomonas</taxon>
    </lineage>
</organism>
<protein>
    <recommendedName>
        <fullName evidence="4">Glycosyltransferase RgtA/B/C/D-like domain-containing protein</fullName>
    </recommendedName>
</protein>
<feature type="transmembrane region" description="Helical" evidence="1">
    <location>
        <begin position="189"/>
        <end position="208"/>
    </location>
</feature>
<proteinExistence type="predicted"/>
<keyword evidence="1" id="KW-1133">Transmembrane helix</keyword>
<evidence type="ECO:0000256" key="1">
    <source>
        <dbReference type="SAM" id="Phobius"/>
    </source>
</evidence>